<dbReference type="PANTHER" id="PTHR42939:SF1">
    <property type="entry name" value="ABC TRANSPORTER ATP-BINDING PROTEIN ALBC-RELATED"/>
    <property type="match status" value="1"/>
</dbReference>
<dbReference type="InterPro" id="IPR051782">
    <property type="entry name" value="ABC_Transporter_VariousFunc"/>
</dbReference>
<dbReference type="RefSeq" id="WP_289544959.1">
    <property type="nucleotide sequence ID" value="NZ_JAUDDZ010000005.1"/>
</dbReference>
<reference evidence="5 6" key="2">
    <citation type="submission" date="2023-06" db="EMBL/GenBank/DDBJ databases">
        <authorList>
            <person name="Zeman M."/>
            <person name="Kubasova T."/>
            <person name="Jahodarova E."/>
            <person name="Nykrynova M."/>
            <person name="Rychlik I."/>
        </authorList>
    </citation>
    <scope>NUCLEOTIDE SEQUENCE [LARGE SCALE GENOMIC DNA]</scope>
    <source>
        <strain evidence="5 6">154_Feed</strain>
    </source>
</reference>
<evidence type="ECO:0000259" key="4">
    <source>
        <dbReference type="PROSITE" id="PS50893"/>
    </source>
</evidence>
<dbReference type="PROSITE" id="PS00211">
    <property type="entry name" value="ABC_TRANSPORTER_1"/>
    <property type="match status" value="1"/>
</dbReference>
<dbReference type="GO" id="GO:0005524">
    <property type="term" value="F:ATP binding"/>
    <property type="evidence" value="ECO:0007669"/>
    <property type="project" value="UniProtKB-KW"/>
</dbReference>
<dbReference type="PANTHER" id="PTHR42939">
    <property type="entry name" value="ABC TRANSPORTER ATP-BINDING PROTEIN ALBC-RELATED"/>
    <property type="match status" value="1"/>
</dbReference>
<evidence type="ECO:0000256" key="3">
    <source>
        <dbReference type="ARBA" id="ARBA00022840"/>
    </source>
</evidence>
<dbReference type="InterPro" id="IPR003439">
    <property type="entry name" value="ABC_transporter-like_ATP-bd"/>
</dbReference>
<accession>A0ABT7V8K9</accession>
<dbReference type="InterPro" id="IPR003593">
    <property type="entry name" value="AAA+_ATPase"/>
</dbReference>
<dbReference type="Pfam" id="PF00005">
    <property type="entry name" value="ABC_tran"/>
    <property type="match status" value="1"/>
</dbReference>
<keyword evidence="2" id="KW-0547">Nucleotide-binding</keyword>
<keyword evidence="1" id="KW-0813">Transport</keyword>
<evidence type="ECO:0000256" key="1">
    <source>
        <dbReference type="ARBA" id="ARBA00022448"/>
    </source>
</evidence>
<evidence type="ECO:0000256" key="2">
    <source>
        <dbReference type="ARBA" id="ARBA00022741"/>
    </source>
</evidence>
<sequence>MERVNQVPAGQPILNVSHFQKRYGDKIAVRDLSLVVEPGDIYGFIGHNGAGKTTLIRSIVGAQGIDGGSIQVAGIDVARDPVAAKRIMAYVPDNPDVYEFMTGIQYLRYLADIFRVPVDARSKRIGELSERLQISDALADPVGTYSHGMRQKLVIIGALMHNPKLLVLDEPFVGLDPVAAHELKQILHELSTRGSAVFFSSHVLEVVEKLCSKVAVIRAGELVTSGTTDEVRGDDSLEDIFLELVEPAGEGGR</sequence>
<dbReference type="EMBL" id="JAUDDZ010000005">
    <property type="protein sequence ID" value="MDM8274835.1"/>
    <property type="molecule type" value="Genomic_DNA"/>
</dbReference>
<proteinExistence type="predicted"/>
<name>A0ABT7V8K9_9ACTN</name>
<keyword evidence="3 5" id="KW-0067">ATP-binding</keyword>
<dbReference type="PROSITE" id="PS50893">
    <property type="entry name" value="ABC_TRANSPORTER_2"/>
    <property type="match status" value="1"/>
</dbReference>
<dbReference type="CDD" id="cd03230">
    <property type="entry name" value="ABC_DR_subfamily_A"/>
    <property type="match status" value="1"/>
</dbReference>
<evidence type="ECO:0000313" key="6">
    <source>
        <dbReference type="Proteomes" id="UP001529421"/>
    </source>
</evidence>
<reference evidence="6" key="1">
    <citation type="submission" date="2023-06" db="EMBL/GenBank/DDBJ databases">
        <title>Identification and characterization of horizontal gene transfer across gut microbiota members of farm animals based on homology search.</title>
        <authorList>
            <person name="Zeman M."/>
            <person name="Kubasova T."/>
            <person name="Jahodarova E."/>
            <person name="Nykrynova M."/>
            <person name="Rychlik I."/>
        </authorList>
    </citation>
    <scope>NUCLEOTIDE SEQUENCE [LARGE SCALE GENOMIC DNA]</scope>
    <source>
        <strain evidence="6">154_Feed</strain>
    </source>
</reference>
<gene>
    <name evidence="5" type="ORF">QUW28_04880</name>
</gene>
<dbReference type="Proteomes" id="UP001529421">
    <property type="component" value="Unassembled WGS sequence"/>
</dbReference>
<organism evidence="5 6">
    <name type="scientific">Enorma phocaeensis</name>
    <dbReference type="NCBI Taxonomy" id="1871019"/>
    <lineage>
        <taxon>Bacteria</taxon>
        <taxon>Bacillati</taxon>
        <taxon>Actinomycetota</taxon>
        <taxon>Coriobacteriia</taxon>
        <taxon>Coriobacteriales</taxon>
        <taxon>Coriobacteriaceae</taxon>
        <taxon>Enorma</taxon>
    </lineage>
</organism>
<comment type="caution">
    <text evidence="5">The sequence shown here is derived from an EMBL/GenBank/DDBJ whole genome shotgun (WGS) entry which is preliminary data.</text>
</comment>
<feature type="domain" description="ABC transporter" evidence="4">
    <location>
        <begin position="14"/>
        <end position="244"/>
    </location>
</feature>
<dbReference type="InterPro" id="IPR017871">
    <property type="entry name" value="ABC_transporter-like_CS"/>
</dbReference>
<dbReference type="Gene3D" id="3.40.50.300">
    <property type="entry name" value="P-loop containing nucleotide triphosphate hydrolases"/>
    <property type="match status" value="1"/>
</dbReference>
<keyword evidence="6" id="KW-1185">Reference proteome</keyword>
<dbReference type="SUPFAM" id="SSF52540">
    <property type="entry name" value="P-loop containing nucleoside triphosphate hydrolases"/>
    <property type="match status" value="1"/>
</dbReference>
<dbReference type="InterPro" id="IPR027417">
    <property type="entry name" value="P-loop_NTPase"/>
</dbReference>
<evidence type="ECO:0000313" key="5">
    <source>
        <dbReference type="EMBL" id="MDM8274835.1"/>
    </source>
</evidence>
<dbReference type="SMART" id="SM00382">
    <property type="entry name" value="AAA"/>
    <property type="match status" value="1"/>
</dbReference>
<protein>
    <submittedName>
        <fullName evidence="5">ABC transporter ATP-binding protein</fullName>
    </submittedName>
</protein>